<evidence type="ECO:0000256" key="2">
    <source>
        <dbReference type="ARBA" id="ARBA00022801"/>
    </source>
</evidence>
<comment type="caution">
    <text evidence="11">The sequence shown here is derived from an EMBL/GenBank/DDBJ whole genome shotgun (WGS) entry which is preliminary data.</text>
</comment>
<comment type="similarity">
    <text evidence="9">Belongs to the glycosyl hydrolase family 6.</text>
</comment>
<dbReference type="PRINTS" id="PR00733">
    <property type="entry name" value="GLHYDRLASE6"/>
</dbReference>
<dbReference type="Gene3D" id="3.20.20.40">
    <property type="entry name" value="1, 4-beta cellobiohydrolase"/>
    <property type="match status" value="1"/>
</dbReference>
<dbReference type="InterPro" id="IPR016288">
    <property type="entry name" value="Beta_cellobiohydrolase"/>
</dbReference>
<evidence type="ECO:0000256" key="9">
    <source>
        <dbReference type="RuleBase" id="RU361186"/>
    </source>
</evidence>
<dbReference type="Proteomes" id="UP001501000">
    <property type="component" value="Unassembled WGS sequence"/>
</dbReference>
<keyword evidence="7 9" id="KW-0624">Polysaccharide degradation</keyword>
<dbReference type="InterPro" id="IPR003305">
    <property type="entry name" value="CenC_carb-bd"/>
</dbReference>
<dbReference type="InterPro" id="IPR036434">
    <property type="entry name" value="Beta_cellobiohydrolase_sf"/>
</dbReference>
<evidence type="ECO:0000256" key="5">
    <source>
        <dbReference type="ARBA" id="ARBA00023277"/>
    </source>
</evidence>
<feature type="chain" id="PRO_5045006906" description="Glucanase" evidence="9">
    <location>
        <begin position="31"/>
        <end position="506"/>
    </location>
</feature>
<dbReference type="Pfam" id="PF02018">
    <property type="entry name" value="CBM_4_9"/>
    <property type="match status" value="1"/>
</dbReference>
<proteinExistence type="inferred from homology"/>
<evidence type="ECO:0000256" key="3">
    <source>
        <dbReference type="ARBA" id="ARBA00023001"/>
    </source>
</evidence>
<sequence>MRHLPTPLRALAASACALALLALPGPAAQAAPEPAVYGELARNGTFATSGEHWWAGPGASLGSVGGKLRATVEPAPADQVGQLHRTVVGQSGIALRQGARYTLSFEAQASTPTRIRSTVQLGDPPYPQTLANTLDLTTTPQRFSWTFTSSLASADGHIDFQVGGQPVRTDITFDNVSLTTSTAREGFFVDPSSTARAWVDAHPADQRAGTIRTQIADRTTVKWFGGWNTDVRADVDRYVGAAAAAGRLPTLVAYNIPGRDCGGASGGGADDARAYKEWMDRFIAGIARRPALVILEPDAVAQADVEQNCLTAEQREARFDMLWYANQHLDAQGPHVRTYLDAGNATWTLGAGRTDDPADGGIGLSDMADLLGRSGIYLADGVAVNVSHYHSTDVSNDYGRRLAARVKERLGVDTTWVVDTSRNGNGAYTVPGDESSGLVGFCNPPLRKLGPSSRVGEGGAAYYLWIKNPGDSDGRHADDARCPADGPQYAAGSFSPEFALRLVDGS</sequence>
<dbReference type="PROSITE" id="PS00655">
    <property type="entry name" value="GLYCOSYL_HYDROL_F6_1"/>
    <property type="match status" value="1"/>
</dbReference>
<keyword evidence="3 9" id="KW-0136">Cellulose degradation</keyword>
<dbReference type="PANTHER" id="PTHR34876">
    <property type="match status" value="1"/>
</dbReference>
<evidence type="ECO:0000259" key="10">
    <source>
        <dbReference type="Pfam" id="PF02018"/>
    </source>
</evidence>
<protein>
    <recommendedName>
        <fullName evidence="9">Glucanase</fullName>
        <ecNumber evidence="9">3.2.1.-</ecNumber>
    </recommendedName>
</protein>
<evidence type="ECO:0000313" key="12">
    <source>
        <dbReference type="Proteomes" id="UP001501000"/>
    </source>
</evidence>
<feature type="signal peptide" evidence="9">
    <location>
        <begin position="1"/>
        <end position="30"/>
    </location>
</feature>
<evidence type="ECO:0000256" key="7">
    <source>
        <dbReference type="ARBA" id="ARBA00023326"/>
    </source>
</evidence>
<keyword evidence="2 9" id="KW-0378">Hydrolase</keyword>
<feature type="active site" evidence="8">
    <location>
        <position position="260"/>
    </location>
</feature>
<evidence type="ECO:0000256" key="8">
    <source>
        <dbReference type="PROSITE-ProRule" id="PRU10056"/>
    </source>
</evidence>
<keyword evidence="6 9" id="KW-0326">Glycosidase</keyword>
<dbReference type="EMBL" id="BAABAJ010000001">
    <property type="protein sequence ID" value="GAA3896681.1"/>
    <property type="molecule type" value="Genomic_DNA"/>
</dbReference>
<keyword evidence="5 9" id="KW-0119">Carbohydrate metabolism</keyword>
<keyword evidence="1 9" id="KW-0732">Signal</keyword>
<dbReference type="InterPro" id="IPR001524">
    <property type="entry name" value="Glyco_hydro_6_CS"/>
</dbReference>
<accession>A0ABP7L9N9</accession>
<organism evidence="11 12">
    <name type="scientific">Streptomyces gulbargensis</name>
    <dbReference type="NCBI Taxonomy" id="364901"/>
    <lineage>
        <taxon>Bacteria</taxon>
        <taxon>Bacillati</taxon>
        <taxon>Actinomycetota</taxon>
        <taxon>Actinomycetes</taxon>
        <taxon>Kitasatosporales</taxon>
        <taxon>Streptomycetaceae</taxon>
        <taxon>Streptomyces</taxon>
    </lineage>
</organism>
<reference evidence="12" key="1">
    <citation type="journal article" date="2019" name="Int. J. Syst. Evol. Microbiol.">
        <title>The Global Catalogue of Microorganisms (GCM) 10K type strain sequencing project: providing services to taxonomists for standard genome sequencing and annotation.</title>
        <authorList>
            <consortium name="The Broad Institute Genomics Platform"/>
            <consortium name="The Broad Institute Genome Sequencing Center for Infectious Disease"/>
            <person name="Wu L."/>
            <person name="Ma J."/>
        </authorList>
    </citation>
    <scope>NUCLEOTIDE SEQUENCE [LARGE SCALE GENOMIC DNA]</scope>
    <source>
        <strain evidence="12">JCM 16956</strain>
    </source>
</reference>
<keyword evidence="4" id="KW-1015">Disulfide bond</keyword>
<dbReference type="PIRSF" id="PIRSF001100">
    <property type="entry name" value="Beta_cellobiohydrolase"/>
    <property type="match status" value="1"/>
</dbReference>
<evidence type="ECO:0000256" key="4">
    <source>
        <dbReference type="ARBA" id="ARBA00023157"/>
    </source>
</evidence>
<gene>
    <name evidence="11" type="ORF">GCM10022244_03560</name>
</gene>
<dbReference type="SUPFAM" id="SSF51989">
    <property type="entry name" value="Glycosyl hydrolases family 6, cellulases"/>
    <property type="match status" value="1"/>
</dbReference>
<dbReference type="SUPFAM" id="SSF49785">
    <property type="entry name" value="Galactose-binding domain-like"/>
    <property type="match status" value="1"/>
</dbReference>
<evidence type="ECO:0000313" key="11">
    <source>
        <dbReference type="EMBL" id="GAA3896681.1"/>
    </source>
</evidence>
<feature type="domain" description="CBM-cenC" evidence="10">
    <location>
        <begin position="39"/>
        <end position="161"/>
    </location>
</feature>
<name>A0ABP7L9N9_9ACTN</name>
<keyword evidence="12" id="KW-1185">Reference proteome</keyword>
<dbReference type="InterPro" id="IPR008979">
    <property type="entry name" value="Galactose-bd-like_sf"/>
</dbReference>
<evidence type="ECO:0000256" key="6">
    <source>
        <dbReference type="ARBA" id="ARBA00023295"/>
    </source>
</evidence>
<dbReference type="EC" id="3.2.1.-" evidence="9"/>
<dbReference type="PANTHER" id="PTHR34876:SF4">
    <property type="entry name" value="1,4-BETA-D-GLUCAN CELLOBIOHYDROLASE C-RELATED"/>
    <property type="match status" value="1"/>
</dbReference>
<dbReference type="RefSeq" id="WP_345278019.1">
    <property type="nucleotide sequence ID" value="NZ_BAABAJ010000001.1"/>
</dbReference>
<dbReference type="Pfam" id="PF01341">
    <property type="entry name" value="Glyco_hydro_6"/>
    <property type="match status" value="1"/>
</dbReference>
<dbReference type="Gene3D" id="2.60.120.260">
    <property type="entry name" value="Galactose-binding domain-like"/>
    <property type="match status" value="1"/>
</dbReference>
<evidence type="ECO:0000256" key="1">
    <source>
        <dbReference type="ARBA" id="ARBA00022729"/>
    </source>
</evidence>